<dbReference type="PANTHER" id="PTHR12526:SF636">
    <property type="entry name" value="BLL3647 PROTEIN"/>
    <property type="match status" value="1"/>
</dbReference>
<accession>A0A345T032</accession>
<dbReference type="AlphaFoldDB" id="A0A345T032"/>
<dbReference type="GO" id="GO:0016757">
    <property type="term" value="F:glycosyltransferase activity"/>
    <property type="evidence" value="ECO:0007669"/>
    <property type="project" value="TreeGrafter"/>
</dbReference>
<dbReference type="PANTHER" id="PTHR12526">
    <property type="entry name" value="GLYCOSYLTRANSFERASE"/>
    <property type="match status" value="1"/>
</dbReference>
<dbReference type="EMBL" id="CP031264">
    <property type="protein sequence ID" value="AXI79337.1"/>
    <property type="molecule type" value="Genomic_DNA"/>
</dbReference>
<dbReference type="OrthoDB" id="9772485at2"/>
<evidence type="ECO:0000313" key="2">
    <source>
        <dbReference type="EMBL" id="AXI79337.1"/>
    </source>
</evidence>
<gene>
    <name evidence="2" type="ORF">C7M71_019860</name>
</gene>
<protein>
    <recommendedName>
        <fullName evidence="1">D-inositol 3-phosphate glycosyltransferase</fullName>
    </recommendedName>
</protein>
<dbReference type="SUPFAM" id="SSF53756">
    <property type="entry name" value="UDP-Glycosyltransferase/glycogen phosphorylase"/>
    <property type="match status" value="1"/>
</dbReference>
<keyword evidence="2" id="KW-0808">Transferase</keyword>
<sequence length="491" mass="52338">MRGGGGPGGPWGAADPPRGVAVPVRSLSPPWTALEVVVRIALLTESADPGTVRWCERLVRSLPEYAFQHVGPGPRRPHPRRGPRGRARVRCLRSYEALVRALVDPRESDGFPAALYALAESAGDRGLAAALPAPDDAQRVLERAWRSPGAGEAAADPTVRDVLTAADLLDRCLRPAAVPWCRDAADPPDLCHVVDGGPTALPALLARRLHGTPFVVSDRRLHLREQYLDRTAGQHRTPGRALLLTFLRLLAQETGRQAALTLPADEHSLRWQQRCGADPARTRLVRDGIADPGHPAAGPEPEAPTLLWVRTPGDTCPPEALRAAFARVREQVPAAQLRMYDAEPTDPPGPGLVYGEGSVVLLPAPALPRPEPLVAAMLSGRAVIAGDLGVAREVVGPAGLLIPPGDPQALADACTALLCDPERRARLGTAGRQRAQELYSAEAAADAFRTAYLDAVSRWPAFPTAGGRTAEPFARPAEYWAAAPLPERETA</sequence>
<reference evidence="3" key="1">
    <citation type="submission" date="2018-07" db="EMBL/GenBank/DDBJ databases">
        <title>Streptacidiphilus bronchialis DSM 106435 chromosome.</title>
        <authorList>
            <person name="Batra D."/>
            <person name="Gulvik C.A."/>
        </authorList>
    </citation>
    <scope>NUCLEOTIDE SEQUENCE [LARGE SCALE GENOMIC DNA]</scope>
    <source>
        <strain evidence="3">DSM 106435</strain>
    </source>
</reference>
<proteinExistence type="predicted"/>
<name>A0A345T032_9ACTN</name>
<dbReference type="KEGG" id="stri:C7M71_019860"/>
<evidence type="ECO:0000313" key="3">
    <source>
        <dbReference type="Proteomes" id="UP000249340"/>
    </source>
</evidence>
<evidence type="ECO:0000256" key="1">
    <source>
        <dbReference type="ARBA" id="ARBA00021292"/>
    </source>
</evidence>
<keyword evidence="3" id="KW-1185">Reference proteome</keyword>
<dbReference type="Proteomes" id="UP000249340">
    <property type="component" value="Chromosome"/>
</dbReference>
<dbReference type="Gene3D" id="3.40.50.2000">
    <property type="entry name" value="Glycogen Phosphorylase B"/>
    <property type="match status" value="1"/>
</dbReference>
<dbReference type="Pfam" id="PF13692">
    <property type="entry name" value="Glyco_trans_1_4"/>
    <property type="match status" value="1"/>
</dbReference>
<organism evidence="2 3">
    <name type="scientific">Peterkaempfera bronchialis</name>
    <dbReference type="NCBI Taxonomy" id="2126346"/>
    <lineage>
        <taxon>Bacteria</taxon>
        <taxon>Bacillati</taxon>
        <taxon>Actinomycetota</taxon>
        <taxon>Actinomycetes</taxon>
        <taxon>Kitasatosporales</taxon>
        <taxon>Streptomycetaceae</taxon>
        <taxon>Peterkaempfera</taxon>
    </lineage>
</organism>